<feature type="region of interest" description="Disordered" evidence="1">
    <location>
        <begin position="294"/>
        <end position="343"/>
    </location>
</feature>
<proteinExistence type="predicted"/>
<keyword evidence="3" id="KW-1185">Reference proteome</keyword>
<gene>
    <name evidence="2" type="ORF">ODALV1_LOCUS3803</name>
</gene>
<protein>
    <submittedName>
        <fullName evidence="2">Uncharacterized protein</fullName>
    </submittedName>
</protein>
<accession>A0ABP1Q075</accession>
<dbReference type="EMBL" id="CAXLJM020000012">
    <property type="protein sequence ID" value="CAL8077396.1"/>
    <property type="molecule type" value="Genomic_DNA"/>
</dbReference>
<evidence type="ECO:0000313" key="2">
    <source>
        <dbReference type="EMBL" id="CAL8077396.1"/>
    </source>
</evidence>
<reference evidence="2 3" key="1">
    <citation type="submission" date="2024-08" db="EMBL/GenBank/DDBJ databases">
        <authorList>
            <person name="Cucini C."/>
            <person name="Frati F."/>
        </authorList>
    </citation>
    <scope>NUCLEOTIDE SEQUENCE [LARGE SCALE GENOMIC DNA]</scope>
</reference>
<name>A0ABP1Q075_9HEXA</name>
<dbReference type="Proteomes" id="UP001642540">
    <property type="component" value="Unassembled WGS sequence"/>
</dbReference>
<sequence>MDDPVWEIMNENRMVSVPKGCILLKMEKDDWELSVFRSFNAVVVGLPSKFQIDLQCLDTQGLTWKVHNNNTLCIVPTEGRKKPDIVKVKRIKSDNFELFDVLQITFRDDMMKVTFSCEFIYKIHGCIEYIEVIRKDNDYELSIKDAQCNANDNDTGAPVIVNGMSGNGIRIENMFYVNEMNISNSGTLNIRETRVSEVDATVRPPNIVEDGRSDRPEFQRFPSVSPEYAAIEPVGSSNNLEGNEITRPQTSNADLVQNYEEASASFQLSNPSLILNRIPNKVHFMKSWLAESNENQDVGNEDSVENSDSANELVDEAGDTPSPPKTPDPYAEDMEEYEFKTSV</sequence>
<comment type="caution">
    <text evidence="2">The sequence shown here is derived from an EMBL/GenBank/DDBJ whole genome shotgun (WGS) entry which is preliminary data.</text>
</comment>
<organism evidence="2 3">
    <name type="scientific">Orchesella dallaii</name>
    <dbReference type="NCBI Taxonomy" id="48710"/>
    <lineage>
        <taxon>Eukaryota</taxon>
        <taxon>Metazoa</taxon>
        <taxon>Ecdysozoa</taxon>
        <taxon>Arthropoda</taxon>
        <taxon>Hexapoda</taxon>
        <taxon>Collembola</taxon>
        <taxon>Entomobryomorpha</taxon>
        <taxon>Entomobryoidea</taxon>
        <taxon>Orchesellidae</taxon>
        <taxon>Orchesellinae</taxon>
        <taxon>Orchesella</taxon>
    </lineage>
</organism>
<evidence type="ECO:0000256" key="1">
    <source>
        <dbReference type="SAM" id="MobiDB-lite"/>
    </source>
</evidence>
<evidence type="ECO:0000313" key="3">
    <source>
        <dbReference type="Proteomes" id="UP001642540"/>
    </source>
</evidence>